<evidence type="ECO:0000256" key="6">
    <source>
        <dbReference type="ARBA" id="ARBA00023136"/>
    </source>
</evidence>
<dbReference type="Pfam" id="PF18916">
    <property type="entry name" value="Lycopene_cyc"/>
    <property type="match status" value="1"/>
</dbReference>
<keyword evidence="4" id="KW-0125">Carotenoid biosynthesis</keyword>
<keyword evidence="6 9" id="KW-0472">Membrane</keyword>
<dbReference type="Proteomes" id="UP001219605">
    <property type="component" value="Chromosome"/>
</dbReference>
<feature type="compositionally biased region" description="Low complexity" evidence="8">
    <location>
        <begin position="133"/>
        <end position="154"/>
    </location>
</feature>
<evidence type="ECO:0000256" key="4">
    <source>
        <dbReference type="ARBA" id="ARBA00022746"/>
    </source>
</evidence>
<evidence type="ECO:0000313" key="11">
    <source>
        <dbReference type="EMBL" id="WDZ84374.1"/>
    </source>
</evidence>
<name>A0ABY7ZQY7_9ACTN</name>
<gene>
    <name evidence="11" type="ORF">PVK37_28675</name>
</gene>
<accession>A0ABY7ZQY7</accession>
<evidence type="ECO:0000256" key="8">
    <source>
        <dbReference type="SAM" id="MobiDB-lite"/>
    </source>
</evidence>
<dbReference type="EMBL" id="CP118615">
    <property type="protein sequence ID" value="WDZ84374.1"/>
    <property type="molecule type" value="Genomic_DNA"/>
</dbReference>
<comment type="pathway">
    <text evidence="2">Carotenoid biosynthesis.</text>
</comment>
<organism evidence="11 12">
    <name type="scientific">Micromonospora cathayae</name>
    <dbReference type="NCBI Taxonomy" id="3028804"/>
    <lineage>
        <taxon>Bacteria</taxon>
        <taxon>Bacillati</taxon>
        <taxon>Actinomycetota</taxon>
        <taxon>Actinomycetes</taxon>
        <taxon>Micromonosporales</taxon>
        <taxon>Micromonosporaceae</taxon>
        <taxon>Micromonospora</taxon>
    </lineage>
</organism>
<feature type="transmembrane region" description="Helical" evidence="9">
    <location>
        <begin position="36"/>
        <end position="60"/>
    </location>
</feature>
<keyword evidence="5 9" id="KW-1133">Transmembrane helix</keyword>
<keyword evidence="12" id="KW-1185">Reference proteome</keyword>
<keyword evidence="7" id="KW-0413">Isomerase</keyword>
<feature type="domain" description="Lycopene cyclase" evidence="10">
    <location>
        <begin position="6"/>
        <end position="95"/>
    </location>
</feature>
<dbReference type="RefSeq" id="WP_275030936.1">
    <property type="nucleotide sequence ID" value="NZ_CP118615.1"/>
</dbReference>
<reference evidence="11 12" key="1">
    <citation type="submission" date="2023-02" db="EMBL/GenBank/DDBJ databases">
        <authorList>
            <person name="Mo P."/>
        </authorList>
    </citation>
    <scope>NUCLEOTIDE SEQUENCE [LARGE SCALE GENOMIC DNA]</scope>
    <source>
        <strain evidence="11 12">HUAS 3</strain>
    </source>
</reference>
<evidence type="ECO:0000256" key="5">
    <source>
        <dbReference type="ARBA" id="ARBA00022989"/>
    </source>
</evidence>
<evidence type="ECO:0000256" key="9">
    <source>
        <dbReference type="SAM" id="Phobius"/>
    </source>
</evidence>
<protein>
    <submittedName>
        <fullName evidence="11">Lycopene cyclase domain-containing protein</fullName>
    </submittedName>
</protein>
<dbReference type="NCBIfam" id="TIGR03462">
    <property type="entry name" value="CarR_dom_SF"/>
    <property type="match status" value="1"/>
</dbReference>
<comment type="subcellular location">
    <subcellularLocation>
        <location evidence="1">Membrane</location>
        <topology evidence="1">Multi-pass membrane protein</topology>
    </subcellularLocation>
</comment>
<feature type="transmembrane region" description="Helical" evidence="9">
    <location>
        <begin position="6"/>
        <end position="24"/>
    </location>
</feature>
<evidence type="ECO:0000256" key="2">
    <source>
        <dbReference type="ARBA" id="ARBA00004829"/>
    </source>
</evidence>
<evidence type="ECO:0000256" key="1">
    <source>
        <dbReference type="ARBA" id="ARBA00004141"/>
    </source>
</evidence>
<sequence length="212" mass="21854">MRQFAYLGVLLGCLVCALWLEPVLRVNVLRRWRRLLLTLLPVLVVFVLWDIAAIAAGHWTFDPEQTTGVLLPGNLPVDELLFFVVVPVCTILGFEAVRAVNRWPAGDEPAAASVDRLTVGPTGESPAGRPDEPAAAPAAGSAAGLPGEAAAGRADGSLVGPAERSTPLAAGPPEPPRVAAGPPEPPRIAGPPEPPRVAGGTADGADRAGDRA</sequence>
<dbReference type="InterPro" id="IPR017825">
    <property type="entry name" value="Lycopene_cyclase_dom"/>
</dbReference>
<feature type="transmembrane region" description="Helical" evidence="9">
    <location>
        <begin position="80"/>
        <end position="97"/>
    </location>
</feature>
<evidence type="ECO:0000313" key="12">
    <source>
        <dbReference type="Proteomes" id="UP001219605"/>
    </source>
</evidence>
<proteinExistence type="predicted"/>
<evidence type="ECO:0000256" key="7">
    <source>
        <dbReference type="ARBA" id="ARBA00023235"/>
    </source>
</evidence>
<feature type="region of interest" description="Disordered" evidence="8">
    <location>
        <begin position="112"/>
        <end position="212"/>
    </location>
</feature>
<feature type="compositionally biased region" description="Pro residues" evidence="8">
    <location>
        <begin position="170"/>
        <end position="195"/>
    </location>
</feature>
<evidence type="ECO:0000259" key="10">
    <source>
        <dbReference type="Pfam" id="PF18916"/>
    </source>
</evidence>
<evidence type="ECO:0000256" key="3">
    <source>
        <dbReference type="ARBA" id="ARBA00022692"/>
    </source>
</evidence>
<keyword evidence="3 9" id="KW-0812">Transmembrane</keyword>